<dbReference type="STRING" id="525904.Tter_1922"/>
<dbReference type="Proteomes" id="UP000000323">
    <property type="component" value="Chromosome 2"/>
</dbReference>
<evidence type="ECO:0000313" key="2">
    <source>
        <dbReference type="Proteomes" id="UP000000323"/>
    </source>
</evidence>
<proteinExistence type="predicted"/>
<dbReference type="EMBL" id="CP001826">
    <property type="protein sequence ID" value="ACZ42828.1"/>
    <property type="molecule type" value="Genomic_DNA"/>
</dbReference>
<name>D1CGF7_THET1</name>
<dbReference type="AlphaFoldDB" id="D1CGF7"/>
<gene>
    <name evidence="1" type="ordered locus">Tter_1922</name>
</gene>
<sequence>MRAISMLLGRLACHLALSAWVMGLARLSQELPAWGVVEPMNARTTIELPTEEDGLSGL</sequence>
<reference evidence="2" key="1">
    <citation type="journal article" date="2010" name="Stand. Genomic Sci.">
        <title>Complete genome sequence of 'Thermobaculum terrenum' type strain (YNP1).</title>
        <authorList>
            <person name="Kiss H."/>
            <person name="Cleland D."/>
            <person name="Lapidus A."/>
            <person name="Lucas S."/>
            <person name="Glavina Del Rio T."/>
            <person name="Nolan M."/>
            <person name="Tice H."/>
            <person name="Han C."/>
            <person name="Goodwin L."/>
            <person name="Pitluck S."/>
            <person name="Liolios K."/>
            <person name="Ivanova N."/>
            <person name="Mavromatis K."/>
            <person name="Ovchinnikova G."/>
            <person name="Pati A."/>
            <person name="Chen A."/>
            <person name="Palaniappan K."/>
            <person name="Land M."/>
            <person name="Hauser L."/>
            <person name="Chang Y."/>
            <person name="Jeffries C."/>
            <person name="Lu M."/>
            <person name="Brettin T."/>
            <person name="Detter J."/>
            <person name="Goker M."/>
            <person name="Tindall B."/>
            <person name="Beck B."/>
            <person name="McDermott T."/>
            <person name="Woyke T."/>
            <person name="Bristow J."/>
            <person name="Eisen J."/>
            <person name="Markowitz V."/>
            <person name="Hugenholtz P."/>
            <person name="Kyrpides N."/>
            <person name="Klenk H."/>
            <person name="Cheng J."/>
        </authorList>
    </citation>
    <scope>NUCLEOTIDE SEQUENCE [LARGE SCALE GENOMIC DNA]</scope>
    <source>
        <strain evidence="2">ATCC BAA-798 / YNP1</strain>
    </source>
</reference>
<dbReference type="HOGENOM" id="CLU_2977831_0_0_0"/>
<evidence type="ECO:0000313" key="1">
    <source>
        <dbReference type="EMBL" id="ACZ42828.1"/>
    </source>
</evidence>
<protein>
    <submittedName>
        <fullName evidence="1">Uncharacterized protein</fullName>
    </submittedName>
</protein>
<keyword evidence="2" id="KW-1185">Reference proteome</keyword>
<dbReference type="RefSeq" id="WP_012875859.1">
    <property type="nucleotide sequence ID" value="NC_013526.1"/>
</dbReference>
<dbReference type="KEGG" id="ttr:Tter_1922"/>
<organism evidence="1 2">
    <name type="scientific">Thermobaculum terrenum (strain ATCC BAA-798 / CCMEE 7001 / YNP1)</name>
    <dbReference type="NCBI Taxonomy" id="525904"/>
    <lineage>
        <taxon>Bacteria</taxon>
        <taxon>Bacillati</taxon>
        <taxon>Chloroflexota</taxon>
        <taxon>Chloroflexia</taxon>
        <taxon>Candidatus Thermobaculales</taxon>
        <taxon>Candidatus Thermobaculaceae</taxon>
        <taxon>Thermobaculum</taxon>
    </lineage>
</organism>
<accession>D1CGF7</accession>